<dbReference type="Proteomes" id="UP000005519">
    <property type="component" value="Unassembled WGS sequence"/>
</dbReference>
<evidence type="ECO:0000313" key="3">
    <source>
        <dbReference type="Proteomes" id="UP000005519"/>
    </source>
</evidence>
<evidence type="ECO:0000256" key="1">
    <source>
        <dbReference type="SAM" id="SignalP"/>
    </source>
</evidence>
<feature type="chain" id="PRO_5002998738" description="Lipoprotein" evidence="1">
    <location>
        <begin position="20"/>
        <end position="191"/>
    </location>
</feature>
<keyword evidence="3" id="KW-1185">Reference proteome</keyword>
<reference evidence="2 3" key="1">
    <citation type="submission" date="2009-10" db="EMBL/GenBank/DDBJ databases">
        <authorList>
            <person name="Muzny D."/>
            <person name="Qin X."/>
            <person name="Deng J."/>
            <person name="Jiang H."/>
            <person name="Liu Y."/>
            <person name="Qu J."/>
            <person name="Song X.-Z."/>
            <person name="Zhang L."/>
            <person name="Thornton R."/>
            <person name="Coyle M."/>
            <person name="Francisco L."/>
            <person name="Jackson L."/>
            <person name="Javaid M."/>
            <person name="Korchina V."/>
            <person name="Kovar C."/>
            <person name="Mata R."/>
            <person name="Mathew T."/>
            <person name="Ngo R."/>
            <person name="Nguyen L."/>
            <person name="Nguyen N."/>
            <person name="Okwuonu G."/>
            <person name="Ongeri F."/>
            <person name="Pham C."/>
            <person name="Simmons D."/>
            <person name="Wilczek-Boney K."/>
            <person name="Hale W."/>
            <person name="Jakkamsetti A."/>
            <person name="Pham P."/>
            <person name="Ruth R."/>
            <person name="San Lucas F."/>
            <person name="Warren J."/>
            <person name="Zhang J."/>
            <person name="Zhao Z."/>
            <person name="Zhou C."/>
            <person name="Zhu D."/>
            <person name="Lee S."/>
            <person name="Bess C."/>
            <person name="Blankenburg K."/>
            <person name="Forbes L."/>
            <person name="Fu Q."/>
            <person name="Gubbala S."/>
            <person name="Hirani K."/>
            <person name="Jayaseelan J.C."/>
            <person name="Lara F."/>
            <person name="Munidasa M."/>
            <person name="Palculict T."/>
            <person name="Patil S."/>
            <person name="Pu L.-L."/>
            <person name="Saada N."/>
            <person name="Tang L."/>
            <person name="Weissenberger G."/>
            <person name="Zhu Y."/>
            <person name="Hemphill L."/>
            <person name="Shang Y."/>
            <person name="Youmans B."/>
            <person name="Ayvaz T."/>
            <person name="Ross M."/>
            <person name="Santibanez J."/>
            <person name="Aqrawi P."/>
            <person name="Gross S."/>
            <person name="Joshi V."/>
            <person name="Fowler G."/>
            <person name="Nazareth L."/>
            <person name="Reid J."/>
            <person name="Worley K."/>
            <person name="Petrosino J."/>
            <person name="Highlander S."/>
            <person name="Gibbs R."/>
        </authorList>
    </citation>
    <scope>NUCLEOTIDE SEQUENCE [LARGE SCALE GENOMIC DNA]</scope>
    <source>
        <strain evidence="2 3">ATCC 43325</strain>
    </source>
</reference>
<keyword evidence="1" id="KW-0732">Signal</keyword>
<dbReference type="PROSITE" id="PS51257">
    <property type="entry name" value="PROKAR_LIPOPROTEIN"/>
    <property type="match status" value="1"/>
</dbReference>
<dbReference type="RefSeq" id="WP_005762907.1">
    <property type="nucleotide sequence ID" value="NZ_GG704810.1"/>
</dbReference>
<protein>
    <recommendedName>
        <fullName evidence="4">Lipoprotein</fullName>
    </recommendedName>
</protein>
<evidence type="ECO:0000313" key="2">
    <source>
        <dbReference type="EMBL" id="EEX49769.1"/>
    </source>
</evidence>
<dbReference type="HOGENOM" id="CLU_1446364_0_0_6"/>
<dbReference type="EMBL" id="ACZR01000018">
    <property type="protein sequence ID" value="EEX49769.1"/>
    <property type="molecule type" value="Genomic_DNA"/>
</dbReference>
<dbReference type="STRING" id="667128.HMPREF0621_1816"/>
<dbReference type="AlphaFoldDB" id="C9PS42"/>
<gene>
    <name evidence="2" type="ORF">HMPREF0621_1816</name>
</gene>
<evidence type="ECO:0008006" key="4">
    <source>
        <dbReference type="Google" id="ProtNLM"/>
    </source>
</evidence>
<sequence length="191" mass="21462">MKKLSSIGLIILFSCALTACDNKSTAVTKTANNTAQTKSEVVLDETAQFKKDYEAIIKWNNIETQKIQEQIAIIQKRIVEQQDPTKKLTTEEATTLVTNLKNTIAQSINELDALNIKDPDLQELTNKMKQGNNLAQESFEISITASSKPAEETPKYRAEFEAKMKELQALNTEVGELNRKVGEKYRSLHSK</sequence>
<name>C9PS42_9PAST</name>
<organism evidence="2 3">
    <name type="scientific">Pasteurella dagmatis ATCC 43325</name>
    <dbReference type="NCBI Taxonomy" id="667128"/>
    <lineage>
        <taxon>Bacteria</taxon>
        <taxon>Pseudomonadati</taxon>
        <taxon>Pseudomonadota</taxon>
        <taxon>Gammaproteobacteria</taxon>
        <taxon>Pasteurellales</taxon>
        <taxon>Pasteurellaceae</taxon>
        <taxon>Pasteurella</taxon>
    </lineage>
</organism>
<proteinExistence type="predicted"/>
<comment type="caution">
    <text evidence="2">The sequence shown here is derived from an EMBL/GenBank/DDBJ whole genome shotgun (WGS) entry which is preliminary data.</text>
</comment>
<accession>C9PS42</accession>
<feature type="signal peptide" evidence="1">
    <location>
        <begin position="1"/>
        <end position="19"/>
    </location>
</feature>